<dbReference type="SUPFAM" id="SSF50475">
    <property type="entry name" value="FMN-binding split barrel"/>
    <property type="match status" value="1"/>
</dbReference>
<evidence type="ECO:0000313" key="4">
    <source>
        <dbReference type="Proteomes" id="UP000677913"/>
    </source>
</evidence>
<evidence type="ECO:0000256" key="1">
    <source>
        <dbReference type="ARBA" id="ARBA00023002"/>
    </source>
</evidence>
<protein>
    <submittedName>
        <fullName evidence="3">Flavin reductase family protein</fullName>
    </submittedName>
</protein>
<dbReference type="EMBL" id="JAGSXH010000111">
    <property type="protein sequence ID" value="MBS2965972.1"/>
    <property type="molecule type" value="Genomic_DNA"/>
</dbReference>
<dbReference type="SMART" id="SM00903">
    <property type="entry name" value="Flavin_Reduct"/>
    <property type="match status" value="1"/>
</dbReference>
<dbReference type="GO" id="GO:0006208">
    <property type="term" value="P:pyrimidine nucleobase catabolic process"/>
    <property type="evidence" value="ECO:0007669"/>
    <property type="project" value="TreeGrafter"/>
</dbReference>
<dbReference type="Pfam" id="PF01613">
    <property type="entry name" value="Flavin_Reduct"/>
    <property type="match status" value="1"/>
</dbReference>
<sequence length="207" mass="21294">MNHVINVVTDAAGRGRGAPVTAIATAATAATPPAALTAPELAHAYCGLMSGFPTGVAVVTSAAADGEPFGLTCSSLTSVTLAPPTLLVCIGLHSRTLAAIRGLGAFGVNLLHARGRRAAEVFASPGPDRFGAVAWEPHGRDGVPRLTDDTLGFACCDLAELRTVGDHALVVGRVAEVLYTPDTPLLYGLRRFAAWQPDNLEEPTCVS</sequence>
<dbReference type="GO" id="GO:0042602">
    <property type="term" value="F:riboflavin reductase (NADPH) activity"/>
    <property type="evidence" value="ECO:0007669"/>
    <property type="project" value="TreeGrafter"/>
</dbReference>
<reference evidence="3" key="1">
    <citation type="submission" date="2021-04" db="EMBL/GenBank/DDBJ databases">
        <title>Genome based classification of Actinospica acidithermotolerans sp. nov., an actinobacterium isolated from an Indonesian hot spring.</title>
        <authorList>
            <person name="Kusuma A.B."/>
            <person name="Putra K.E."/>
            <person name="Nafisah S."/>
            <person name="Loh J."/>
            <person name="Nouioui I."/>
            <person name="Goodfellow M."/>
        </authorList>
    </citation>
    <scope>NUCLEOTIDE SEQUENCE</scope>
    <source>
        <strain evidence="3">DSM 45618</strain>
    </source>
</reference>
<dbReference type="InterPro" id="IPR050268">
    <property type="entry name" value="NADH-dep_flavin_reductase"/>
</dbReference>
<dbReference type="InterPro" id="IPR002563">
    <property type="entry name" value="Flavin_Rdtase-like_dom"/>
</dbReference>
<dbReference type="AlphaFoldDB" id="A0A8J7WU07"/>
<dbReference type="GO" id="GO:0010181">
    <property type="term" value="F:FMN binding"/>
    <property type="evidence" value="ECO:0007669"/>
    <property type="project" value="InterPro"/>
</dbReference>
<proteinExistence type="predicted"/>
<dbReference type="PANTHER" id="PTHR30466:SF1">
    <property type="entry name" value="FMN REDUCTASE (NADH) RUTF"/>
    <property type="match status" value="1"/>
</dbReference>
<dbReference type="Gene3D" id="2.30.110.10">
    <property type="entry name" value="Electron Transport, Fmn-binding Protein, Chain A"/>
    <property type="match status" value="1"/>
</dbReference>
<dbReference type="PANTHER" id="PTHR30466">
    <property type="entry name" value="FLAVIN REDUCTASE"/>
    <property type="match status" value="1"/>
</dbReference>
<keyword evidence="4" id="KW-1185">Reference proteome</keyword>
<dbReference type="Proteomes" id="UP000677913">
    <property type="component" value="Unassembled WGS sequence"/>
</dbReference>
<accession>A0A8J7WU07</accession>
<evidence type="ECO:0000259" key="2">
    <source>
        <dbReference type="SMART" id="SM00903"/>
    </source>
</evidence>
<name>A0A8J7WU07_9ACTN</name>
<keyword evidence="1" id="KW-0560">Oxidoreductase</keyword>
<comment type="caution">
    <text evidence="3">The sequence shown here is derived from an EMBL/GenBank/DDBJ whole genome shotgun (WGS) entry which is preliminary data.</text>
</comment>
<organism evidence="3 4">
    <name type="scientific">Actinocrinis puniceicyclus</name>
    <dbReference type="NCBI Taxonomy" id="977794"/>
    <lineage>
        <taxon>Bacteria</taxon>
        <taxon>Bacillati</taxon>
        <taxon>Actinomycetota</taxon>
        <taxon>Actinomycetes</taxon>
        <taxon>Catenulisporales</taxon>
        <taxon>Actinospicaceae</taxon>
        <taxon>Actinocrinis</taxon>
    </lineage>
</organism>
<dbReference type="RefSeq" id="WP_211470593.1">
    <property type="nucleotide sequence ID" value="NZ_JAGSXH010000111.1"/>
</dbReference>
<feature type="domain" description="Flavin reductase like" evidence="2">
    <location>
        <begin position="49"/>
        <end position="194"/>
    </location>
</feature>
<dbReference type="InterPro" id="IPR012349">
    <property type="entry name" value="Split_barrel_FMN-bd"/>
</dbReference>
<evidence type="ECO:0000313" key="3">
    <source>
        <dbReference type="EMBL" id="MBS2965972.1"/>
    </source>
</evidence>
<gene>
    <name evidence="3" type="ORF">KGA66_23200</name>
</gene>